<keyword evidence="5 6" id="KW-0472">Membrane</keyword>
<evidence type="ECO:0000256" key="4">
    <source>
        <dbReference type="ARBA" id="ARBA00022989"/>
    </source>
</evidence>
<feature type="transmembrane region" description="Helical" evidence="6">
    <location>
        <begin position="98"/>
        <end position="115"/>
    </location>
</feature>
<dbReference type="AlphaFoldDB" id="A0A2T5VH12"/>
<protein>
    <submittedName>
        <fullName evidence="7">TspO/MBR related protein</fullName>
    </submittedName>
</protein>
<reference evidence="7 8" key="1">
    <citation type="submission" date="2018-04" db="EMBL/GenBank/DDBJ databases">
        <title>Genomic Encyclopedia of Archaeal and Bacterial Type Strains, Phase II (KMG-II): from individual species to whole genera.</title>
        <authorList>
            <person name="Goeker M."/>
        </authorList>
    </citation>
    <scope>NUCLEOTIDE SEQUENCE [LARGE SCALE GENOMIC DNA]</scope>
    <source>
        <strain evidence="7 8">DSM 23382</strain>
    </source>
</reference>
<dbReference type="InterPro" id="IPR038330">
    <property type="entry name" value="TspO/MBR-related_sf"/>
</dbReference>
<proteinExistence type="inferred from homology"/>
<dbReference type="OrthoDB" id="9795496at2"/>
<dbReference type="Proteomes" id="UP000244081">
    <property type="component" value="Unassembled WGS sequence"/>
</dbReference>
<evidence type="ECO:0000256" key="2">
    <source>
        <dbReference type="ARBA" id="ARBA00007524"/>
    </source>
</evidence>
<keyword evidence="8" id="KW-1185">Reference proteome</keyword>
<feature type="transmembrane region" description="Helical" evidence="6">
    <location>
        <begin position="127"/>
        <end position="149"/>
    </location>
</feature>
<name>A0A2T5VH12_9HYPH</name>
<evidence type="ECO:0000256" key="6">
    <source>
        <dbReference type="SAM" id="Phobius"/>
    </source>
</evidence>
<dbReference type="PANTHER" id="PTHR10057:SF0">
    <property type="entry name" value="TRANSLOCATOR PROTEIN"/>
    <property type="match status" value="1"/>
</dbReference>
<comment type="subcellular location">
    <subcellularLocation>
        <location evidence="1">Membrane</location>
        <topology evidence="1">Multi-pass membrane protein</topology>
    </subcellularLocation>
</comment>
<dbReference type="PANTHER" id="PTHR10057">
    <property type="entry name" value="PERIPHERAL-TYPE BENZODIAZEPINE RECEPTOR"/>
    <property type="match status" value="1"/>
</dbReference>
<dbReference type="FunFam" id="1.20.1260.100:FF:000001">
    <property type="entry name" value="translocator protein 2"/>
    <property type="match status" value="1"/>
</dbReference>
<feature type="transmembrane region" description="Helical" evidence="6">
    <location>
        <begin position="74"/>
        <end position="92"/>
    </location>
</feature>
<dbReference type="CDD" id="cd15904">
    <property type="entry name" value="TSPO_MBR"/>
    <property type="match status" value="1"/>
</dbReference>
<dbReference type="PIRSF" id="PIRSF005859">
    <property type="entry name" value="PBR"/>
    <property type="match status" value="1"/>
</dbReference>
<dbReference type="EMBL" id="QAYG01000001">
    <property type="protein sequence ID" value="PTW63041.1"/>
    <property type="molecule type" value="Genomic_DNA"/>
</dbReference>
<accession>A0A2T5VH12</accession>
<gene>
    <name evidence="7" type="ORF">C8N35_1011090</name>
</gene>
<dbReference type="Gene3D" id="1.20.1260.100">
    <property type="entry name" value="TspO/MBR protein"/>
    <property type="match status" value="1"/>
</dbReference>
<dbReference type="InterPro" id="IPR004307">
    <property type="entry name" value="TspO_MBR"/>
</dbReference>
<dbReference type="GO" id="GO:0033013">
    <property type="term" value="P:tetrapyrrole metabolic process"/>
    <property type="evidence" value="ECO:0007669"/>
    <property type="project" value="UniProtKB-ARBA"/>
</dbReference>
<keyword evidence="4 6" id="KW-1133">Transmembrane helix</keyword>
<organism evidence="7 8">
    <name type="scientific">Breoghania corrubedonensis</name>
    <dbReference type="NCBI Taxonomy" id="665038"/>
    <lineage>
        <taxon>Bacteria</taxon>
        <taxon>Pseudomonadati</taxon>
        <taxon>Pseudomonadota</taxon>
        <taxon>Alphaproteobacteria</taxon>
        <taxon>Hyphomicrobiales</taxon>
        <taxon>Stappiaceae</taxon>
        <taxon>Breoghania</taxon>
    </lineage>
</organism>
<evidence type="ECO:0000313" key="7">
    <source>
        <dbReference type="EMBL" id="PTW63041.1"/>
    </source>
</evidence>
<dbReference type="GO" id="GO:0016020">
    <property type="term" value="C:membrane"/>
    <property type="evidence" value="ECO:0007669"/>
    <property type="project" value="UniProtKB-SubCell"/>
</dbReference>
<comment type="similarity">
    <text evidence="2">Belongs to the TspO/BZRP family.</text>
</comment>
<sequence>MRRWIVLALFLVVVLGGGLAIGFATVPGAWYAALQKPAITPPNWLFAPAWTILYVLIAIVGWRTFERDKMGTEMKLWVGQLMLNFTWSPVFFRFQDPYRALVLIVMMLILIFWFLKLTWSRDRVTAWLFVPYVVWSSYATLLNVLIWYMNRDPSPPPLFQ</sequence>
<dbReference type="Pfam" id="PF03073">
    <property type="entry name" value="TspO_MBR"/>
    <property type="match status" value="1"/>
</dbReference>
<evidence type="ECO:0000256" key="1">
    <source>
        <dbReference type="ARBA" id="ARBA00004141"/>
    </source>
</evidence>
<comment type="caution">
    <text evidence="7">The sequence shown here is derived from an EMBL/GenBank/DDBJ whole genome shotgun (WGS) entry which is preliminary data.</text>
</comment>
<feature type="transmembrane region" description="Helical" evidence="6">
    <location>
        <begin position="44"/>
        <end position="62"/>
    </location>
</feature>
<evidence type="ECO:0000313" key="8">
    <source>
        <dbReference type="Proteomes" id="UP000244081"/>
    </source>
</evidence>
<keyword evidence="3 6" id="KW-0812">Transmembrane</keyword>
<evidence type="ECO:0000256" key="5">
    <source>
        <dbReference type="ARBA" id="ARBA00023136"/>
    </source>
</evidence>
<dbReference type="RefSeq" id="WP_107988526.1">
    <property type="nucleotide sequence ID" value="NZ_QAYG01000001.1"/>
</dbReference>
<evidence type="ECO:0000256" key="3">
    <source>
        <dbReference type="ARBA" id="ARBA00022692"/>
    </source>
</evidence>